<keyword evidence="2" id="KW-1185">Reference proteome</keyword>
<name>A0ABW1LLS3_9ACTN</name>
<sequence>MRPGRNDVVWSRGRAIRRAGYQAYMQSPQWFARRRWWFEEWVSRTQGVRRLQDSAAPVCLVCGRLWTLREGDLHHVTYDRLGAEAFEDLVPLCRTHHEALHDLYDASPLWRRTGRVQATYGIIGVLKRRTQDTTP</sequence>
<protein>
    <recommendedName>
        <fullName evidence="3">HNH endonuclease</fullName>
    </recommendedName>
</protein>
<comment type="caution">
    <text evidence="1">The sequence shown here is derived from an EMBL/GenBank/DDBJ whole genome shotgun (WGS) entry which is preliminary data.</text>
</comment>
<dbReference type="RefSeq" id="WP_379156899.1">
    <property type="nucleotide sequence ID" value="NZ_JBHSRJ010000006.1"/>
</dbReference>
<dbReference type="Proteomes" id="UP001596135">
    <property type="component" value="Unassembled WGS sequence"/>
</dbReference>
<gene>
    <name evidence="1" type="ORF">ACFPYL_17145</name>
</gene>
<reference evidence="2" key="1">
    <citation type="journal article" date="2019" name="Int. J. Syst. Evol. Microbiol.">
        <title>The Global Catalogue of Microorganisms (GCM) 10K type strain sequencing project: providing services to taxonomists for standard genome sequencing and annotation.</title>
        <authorList>
            <consortium name="The Broad Institute Genomics Platform"/>
            <consortium name="The Broad Institute Genome Sequencing Center for Infectious Disease"/>
            <person name="Wu L."/>
            <person name="Ma J."/>
        </authorList>
    </citation>
    <scope>NUCLEOTIDE SEQUENCE [LARGE SCALE GENOMIC DNA]</scope>
    <source>
        <strain evidence="2">CCUG 54522</strain>
    </source>
</reference>
<evidence type="ECO:0000313" key="1">
    <source>
        <dbReference type="EMBL" id="MFC6044819.1"/>
    </source>
</evidence>
<evidence type="ECO:0008006" key="3">
    <source>
        <dbReference type="Google" id="ProtNLM"/>
    </source>
</evidence>
<organism evidence="1 2">
    <name type="scientific">Nocardioides hankookensis</name>
    <dbReference type="NCBI Taxonomy" id="443157"/>
    <lineage>
        <taxon>Bacteria</taxon>
        <taxon>Bacillati</taxon>
        <taxon>Actinomycetota</taxon>
        <taxon>Actinomycetes</taxon>
        <taxon>Propionibacteriales</taxon>
        <taxon>Nocardioidaceae</taxon>
        <taxon>Nocardioides</taxon>
    </lineage>
</organism>
<evidence type="ECO:0000313" key="2">
    <source>
        <dbReference type="Proteomes" id="UP001596135"/>
    </source>
</evidence>
<proteinExistence type="predicted"/>
<dbReference type="EMBL" id="JBHSRJ010000006">
    <property type="protein sequence ID" value="MFC6044819.1"/>
    <property type="molecule type" value="Genomic_DNA"/>
</dbReference>
<accession>A0ABW1LLS3</accession>